<evidence type="ECO:0000256" key="1">
    <source>
        <dbReference type="SAM" id="Phobius"/>
    </source>
</evidence>
<dbReference type="Proteomes" id="UP001153365">
    <property type="component" value="Unassembled WGS sequence"/>
</dbReference>
<keyword evidence="1" id="KW-1133">Transmembrane helix</keyword>
<feature type="transmembrane region" description="Helical" evidence="1">
    <location>
        <begin position="12"/>
        <end position="35"/>
    </location>
</feature>
<keyword evidence="3" id="KW-1185">Reference proteome</keyword>
<sequence>MTKISANKIFKIVNLLMFIFLVFLCVDCFGSFLLLKSSFESREKKLELPIQSQLNGLDHSDSFKLSLGSRCSSTPGKPSRDEFPKTLKFDLNELPEENDSYLGNGLFENENEEDSHQVSKKRRIEIIHDPTNQGLIEHPTPNLNTFGRLNRGSALLSNNFIHDSGFGPSQIPTTNINTVNSFGHRLLSKDQHSSSKSVPIRIINLPRFKTVSSTKINQPKKRMKNDIASWKKPKTLVNWEPRINFQRLVETYDSKEEKTYQSPYNRNLLNFLKKNLNQIMPEELENFQFTSDFLEGIERFYWNNELNTFVLVEETIPMVMFFCDSWSHKKKGSTWVKYSSKGLETRHLQDAPASFKFKSVFTNVYRLEKLGDSFYNEKMRLKSVDYLRELEGTLSMIKRDMNKSMNRYSHIIDRIFSSLPGYLVLVHGINEIIRPRSLMHKRPVSQQEQALDFFIELHSELADSYRISQQGKVNVVMSDVRWANLKFNERKRHLAYKIVNSNHIYGDHLAWVYVELWLITHRLNFYKCTDLATAEKDKKISKFKSSLNKLLFLLFSGIVKLK</sequence>
<accession>A0AAV0AFC9</accession>
<dbReference type="EMBL" id="CALTRL010000156">
    <property type="protein sequence ID" value="CAH7666818.1"/>
    <property type="molecule type" value="Genomic_DNA"/>
</dbReference>
<dbReference type="AlphaFoldDB" id="A0AAV0AFC9"/>
<name>A0AAV0AFC9_PHAPC</name>
<evidence type="ECO:0000313" key="2">
    <source>
        <dbReference type="EMBL" id="CAH7666818.1"/>
    </source>
</evidence>
<protein>
    <submittedName>
        <fullName evidence="2">Expressed protein</fullName>
    </submittedName>
</protein>
<keyword evidence="1" id="KW-0472">Membrane</keyword>
<proteinExistence type="predicted"/>
<evidence type="ECO:0000313" key="3">
    <source>
        <dbReference type="Proteomes" id="UP001153365"/>
    </source>
</evidence>
<gene>
    <name evidence="2" type="ORF">PPACK8108_LOCUS1171</name>
</gene>
<keyword evidence="1" id="KW-0812">Transmembrane</keyword>
<organism evidence="2 3">
    <name type="scientific">Phakopsora pachyrhizi</name>
    <name type="common">Asian soybean rust disease fungus</name>
    <dbReference type="NCBI Taxonomy" id="170000"/>
    <lineage>
        <taxon>Eukaryota</taxon>
        <taxon>Fungi</taxon>
        <taxon>Dikarya</taxon>
        <taxon>Basidiomycota</taxon>
        <taxon>Pucciniomycotina</taxon>
        <taxon>Pucciniomycetes</taxon>
        <taxon>Pucciniales</taxon>
        <taxon>Phakopsoraceae</taxon>
        <taxon>Phakopsora</taxon>
    </lineage>
</organism>
<comment type="caution">
    <text evidence="2">The sequence shown here is derived from an EMBL/GenBank/DDBJ whole genome shotgun (WGS) entry which is preliminary data.</text>
</comment>
<reference evidence="2" key="1">
    <citation type="submission" date="2022-06" db="EMBL/GenBank/DDBJ databases">
        <authorList>
            <consortium name="SYNGENTA / RWTH Aachen University"/>
        </authorList>
    </citation>
    <scope>NUCLEOTIDE SEQUENCE</scope>
</reference>